<keyword evidence="5" id="KW-0175">Coiled coil</keyword>
<dbReference type="SMART" id="SM00369">
    <property type="entry name" value="LRR_TYP"/>
    <property type="match status" value="8"/>
</dbReference>
<dbReference type="Gene3D" id="3.80.10.10">
    <property type="entry name" value="Ribonuclease Inhibitor"/>
    <property type="match status" value="2"/>
</dbReference>
<proteinExistence type="predicted"/>
<dbReference type="SUPFAM" id="SSF90257">
    <property type="entry name" value="Myosin rod fragments"/>
    <property type="match status" value="1"/>
</dbReference>
<feature type="coiled-coil region" evidence="5">
    <location>
        <begin position="362"/>
        <end position="424"/>
    </location>
</feature>
<dbReference type="OrthoDB" id="676979at2759"/>
<evidence type="ECO:0000313" key="7">
    <source>
        <dbReference type="EMBL" id="CAG9798433.1"/>
    </source>
</evidence>
<evidence type="ECO:0000256" key="3">
    <source>
        <dbReference type="ARBA" id="ARBA00022737"/>
    </source>
</evidence>
<protein>
    <submittedName>
        <fullName evidence="7">Uncharacterized protein</fullName>
    </submittedName>
</protein>
<gene>
    <name evidence="7" type="ORF">CHIRRI_LOCUS1415</name>
</gene>
<dbReference type="InterPro" id="IPR001611">
    <property type="entry name" value="Leu-rich_rpt"/>
</dbReference>
<dbReference type="Proteomes" id="UP001153620">
    <property type="component" value="Chromosome 1"/>
</dbReference>
<evidence type="ECO:0000256" key="5">
    <source>
        <dbReference type="SAM" id="Coils"/>
    </source>
</evidence>
<feature type="signal peptide" evidence="6">
    <location>
        <begin position="1"/>
        <end position="21"/>
    </location>
</feature>
<feature type="chain" id="PRO_5040224434" evidence="6">
    <location>
        <begin position="22"/>
        <end position="435"/>
    </location>
</feature>
<dbReference type="PROSITE" id="PS51450">
    <property type="entry name" value="LRR"/>
    <property type="match status" value="5"/>
</dbReference>
<reference evidence="7" key="1">
    <citation type="submission" date="2022-01" db="EMBL/GenBank/DDBJ databases">
        <authorList>
            <person name="King R."/>
        </authorList>
    </citation>
    <scope>NUCLEOTIDE SEQUENCE</scope>
</reference>
<dbReference type="InterPro" id="IPR050467">
    <property type="entry name" value="LRFN"/>
</dbReference>
<dbReference type="PANTHER" id="PTHR45842">
    <property type="entry name" value="SYNAPTIC ADHESION-LIKE MOLECULE SALM"/>
    <property type="match status" value="1"/>
</dbReference>
<keyword evidence="3" id="KW-0677">Repeat</keyword>
<evidence type="ECO:0000256" key="4">
    <source>
        <dbReference type="ARBA" id="ARBA00023180"/>
    </source>
</evidence>
<sequence>MKTGIKVSVFIFLTTVCGIYSQLSCTYYDKQYYGYACNLTITNPTGLNNFKRISGRHLSGKTNNDVKYITSNSASFTTIVPSFICKTFKNLTSIELRSMGIQHVDENAFKDCHELQALDLYNNKISRIDEKAFENNQGLATLYLYQNQLSELPENVFLNQQNLITLWLDNNYFTSFPKKEFAPLKSLNNLDLRGNRIRNITDDSFENLKSIKYLYLQSTQIEELPKNVFRHLKSLSTLSLSYNKLKVIHSLGFLPNLTEIELSDNQLQAVDEKLIDNTGVNRFSFGGNLCANFVITDNSASRALLRSGLQNCFNKYNQEFAYETTTPDTTTESPSNSGCNSTNLNKRICKLEDDNDGFNSKLEDLQSQIQYLISTTEDLEADVENLTEQNQELAEEIDKIIGEKQDLEEKFSAAIEELRDQVEELFSFISSRGDI</sequence>
<accession>A0A9N9WK18</accession>
<dbReference type="InterPro" id="IPR032675">
    <property type="entry name" value="LRR_dom_sf"/>
</dbReference>
<keyword evidence="4" id="KW-0325">Glycoprotein</keyword>
<evidence type="ECO:0000313" key="8">
    <source>
        <dbReference type="Proteomes" id="UP001153620"/>
    </source>
</evidence>
<dbReference type="InterPro" id="IPR003591">
    <property type="entry name" value="Leu-rich_rpt_typical-subtyp"/>
</dbReference>
<evidence type="ECO:0000256" key="2">
    <source>
        <dbReference type="ARBA" id="ARBA00022729"/>
    </source>
</evidence>
<dbReference type="Pfam" id="PF13855">
    <property type="entry name" value="LRR_8"/>
    <property type="match status" value="2"/>
</dbReference>
<dbReference type="PANTHER" id="PTHR45842:SF12">
    <property type="entry name" value="KEKKON 5, ISOFORM A"/>
    <property type="match status" value="1"/>
</dbReference>
<reference evidence="7" key="2">
    <citation type="submission" date="2022-10" db="EMBL/GenBank/DDBJ databases">
        <authorList>
            <consortium name="ENA_rothamsted_submissions"/>
            <consortium name="culmorum"/>
            <person name="King R."/>
        </authorList>
    </citation>
    <scope>NUCLEOTIDE SEQUENCE</scope>
</reference>
<keyword evidence="2 6" id="KW-0732">Signal</keyword>
<keyword evidence="1" id="KW-0433">Leucine-rich repeat</keyword>
<dbReference type="AlphaFoldDB" id="A0A9N9WK18"/>
<dbReference type="Gene3D" id="1.10.287.1490">
    <property type="match status" value="1"/>
</dbReference>
<dbReference type="EMBL" id="OU895877">
    <property type="protein sequence ID" value="CAG9798433.1"/>
    <property type="molecule type" value="Genomic_DNA"/>
</dbReference>
<keyword evidence="8" id="KW-1185">Reference proteome</keyword>
<dbReference type="SUPFAM" id="SSF52058">
    <property type="entry name" value="L domain-like"/>
    <property type="match status" value="1"/>
</dbReference>
<name>A0A9N9WK18_9DIPT</name>
<dbReference type="SMART" id="SM00365">
    <property type="entry name" value="LRR_SD22"/>
    <property type="match status" value="6"/>
</dbReference>
<evidence type="ECO:0000256" key="1">
    <source>
        <dbReference type="ARBA" id="ARBA00022614"/>
    </source>
</evidence>
<organism evidence="7 8">
    <name type="scientific">Chironomus riparius</name>
    <dbReference type="NCBI Taxonomy" id="315576"/>
    <lineage>
        <taxon>Eukaryota</taxon>
        <taxon>Metazoa</taxon>
        <taxon>Ecdysozoa</taxon>
        <taxon>Arthropoda</taxon>
        <taxon>Hexapoda</taxon>
        <taxon>Insecta</taxon>
        <taxon>Pterygota</taxon>
        <taxon>Neoptera</taxon>
        <taxon>Endopterygota</taxon>
        <taxon>Diptera</taxon>
        <taxon>Nematocera</taxon>
        <taxon>Chironomoidea</taxon>
        <taxon>Chironomidae</taxon>
        <taxon>Chironominae</taxon>
        <taxon>Chironomus</taxon>
    </lineage>
</organism>
<evidence type="ECO:0000256" key="6">
    <source>
        <dbReference type="SAM" id="SignalP"/>
    </source>
</evidence>